<comment type="caution">
    <text evidence="3">The sequence shown here is derived from an EMBL/GenBank/DDBJ whole genome shotgun (WGS) entry which is preliminary data.</text>
</comment>
<dbReference type="InterPro" id="IPR050345">
    <property type="entry name" value="Aliph_Amidase/BUP"/>
</dbReference>
<dbReference type="AlphaFoldDB" id="A0A2T4U9S1"/>
<evidence type="ECO:0000259" key="2">
    <source>
        <dbReference type="PROSITE" id="PS50263"/>
    </source>
</evidence>
<feature type="domain" description="CN hydrolase" evidence="2">
    <location>
        <begin position="2"/>
        <end position="241"/>
    </location>
</feature>
<keyword evidence="4" id="KW-1185">Reference proteome</keyword>
<dbReference type="GO" id="GO:0016811">
    <property type="term" value="F:hydrolase activity, acting on carbon-nitrogen (but not peptide) bonds, in linear amides"/>
    <property type="evidence" value="ECO:0007669"/>
    <property type="project" value="TreeGrafter"/>
</dbReference>
<dbReference type="PANTHER" id="PTHR43674">
    <property type="entry name" value="NITRILASE C965.09-RELATED"/>
    <property type="match status" value="1"/>
</dbReference>
<sequence>MFFAAAIQFHPQLEKVENNLQRLEEAVVQAASSGAKFIVTPELAVSGYMYDTRSCILPHTDTIPGTVTDRFHSVCLQWNVYIVLGMPEYDSETGLLYNSAALIGPEGFIGKYRKTHLWEAEAHWATPGNLGFPVYQTELGRIAINICMDAVYMESSRIPALNGADILAFPTNSSAQTISMLQGWATLNGMYIVSANRADEEKGFQMAGASAIWSPYGEKLVEAKTMIDGGYEEIIYGVIDPKHYVNPNRQRLLKRRPELYRDIMLHIGPWNSRKTAKPSEINLKSYTMPRIEGGGTFKQFYDHWEEKLNRQEKNSERIPALSVLPALSATGSVSNLKYEELIFVGQAFVAEWLPKYQLLAERMNTALIVSAPEYVESKVYLSAWIINAEGKIDAVHRSTHLHEGDGHWAEGSDLTVVSVPGIGRVAVLFEEEGYFPEVTTACGVKRADIIALLAGEDSDEEYAPLIDERFHLNKESGSTLKAVWENLAMTVQAYTVLAGWQKENGKSITAVYSVDPYYEKEISAVADEEGVASKRVITLRNDLWYNQQNWIVSRRVEQYYPLVMKNDIQTSMLPAHEESDMMA</sequence>
<keyword evidence="1" id="KW-0378">Hydrolase</keyword>
<dbReference type="Pfam" id="PF00795">
    <property type="entry name" value="CN_hydrolase"/>
    <property type="match status" value="2"/>
</dbReference>
<dbReference type="InterPro" id="IPR036526">
    <property type="entry name" value="C-N_Hydrolase_sf"/>
</dbReference>
<dbReference type="InterPro" id="IPR003010">
    <property type="entry name" value="C-N_Hydrolase"/>
</dbReference>
<evidence type="ECO:0000313" key="3">
    <source>
        <dbReference type="EMBL" id="PTL40143.1"/>
    </source>
</evidence>
<organism evidence="3 4">
    <name type="scientific">Alkalicoccus saliphilus</name>
    <dbReference type="NCBI Taxonomy" id="200989"/>
    <lineage>
        <taxon>Bacteria</taxon>
        <taxon>Bacillati</taxon>
        <taxon>Bacillota</taxon>
        <taxon>Bacilli</taxon>
        <taxon>Bacillales</taxon>
        <taxon>Bacillaceae</taxon>
        <taxon>Alkalicoccus</taxon>
    </lineage>
</organism>
<dbReference type="EMBL" id="PZJJ01000002">
    <property type="protein sequence ID" value="PTL40143.1"/>
    <property type="molecule type" value="Genomic_DNA"/>
</dbReference>
<accession>A0A2T4U9S1</accession>
<dbReference type="SUPFAM" id="SSF56317">
    <property type="entry name" value="Carbon-nitrogen hydrolase"/>
    <property type="match status" value="2"/>
</dbReference>
<evidence type="ECO:0000256" key="1">
    <source>
        <dbReference type="ARBA" id="ARBA00022801"/>
    </source>
</evidence>
<dbReference type="PROSITE" id="PS50263">
    <property type="entry name" value="CN_HYDROLASE"/>
    <property type="match status" value="1"/>
</dbReference>
<evidence type="ECO:0000313" key="4">
    <source>
        <dbReference type="Proteomes" id="UP000240509"/>
    </source>
</evidence>
<dbReference type="SMR" id="A0A2T4U9S1"/>
<name>A0A2T4U9S1_9BACI</name>
<dbReference type="OrthoDB" id="9811121at2"/>
<dbReference type="Proteomes" id="UP000240509">
    <property type="component" value="Unassembled WGS sequence"/>
</dbReference>
<dbReference type="RefSeq" id="WP_107583320.1">
    <property type="nucleotide sequence ID" value="NZ_PZJJ01000002.1"/>
</dbReference>
<protein>
    <submittedName>
        <fullName evidence="3">Nitrilase</fullName>
    </submittedName>
</protein>
<dbReference type="Gene3D" id="3.60.110.10">
    <property type="entry name" value="Carbon-nitrogen hydrolase"/>
    <property type="match status" value="2"/>
</dbReference>
<proteinExistence type="predicted"/>
<reference evidence="3 4" key="1">
    <citation type="submission" date="2018-03" db="EMBL/GenBank/DDBJ databases">
        <title>Alkalicoccus saliphilus sp. nov., isolated from a mineral pool.</title>
        <authorList>
            <person name="Zhao B."/>
        </authorList>
    </citation>
    <scope>NUCLEOTIDE SEQUENCE [LARGE SCALE GENOMIC DNA]</scope>
    <source>
        <strain evidence="3 4">6AG</strain>
    </source>
</reference>
<gene>
    <name evidence="3" type="ORF">C6Y45_01830</name>
</gene>
<dbReference type="PANTHER" id="PTHR43674:SF16">
    <property type="entry name" value="CARBON-NITROGEN FAMILY, PUTATIVE (AFU_ORTHOLOGUE AFUA_5G02350)-RELATED"/>
    <property type="match status" value="1"/>
</dbReference>